<keyword evidence="4" id="KW-1003">Cell membrane</keyword>
<dbReference type="EMBL" id="CP083239">
    <property type="protein sequence ID" value="UOK71512.1"/>
    <property type="molecule type" value="Genomic_DNA"/>
</dbReference>
<feature type="transmembrane region" description="Helical" evidence="8">
    <location>
        <begin position="174"/>
        <end position="194"/>
    </location>
</feature>
<feature type="transmembrane region" description="Helical" evidence="8">
    <location>
        <begin position="20"/>
        <end position="43"/>
    </location>
</feature>
<dbReference type="InterPro" id="IPR037294">
    <property type="entry name" value="ABC_BtuC-like"/>
</dbReference>
<sequence length="360" mass="36177">MVASPVVGTRAFRPRRASVVLGLCAGLVALAFLASLAIGPVTIAPGRILDILAAALAGERASGAALREAVIVLDVRLPRTLLGLLVGGGIALAGAVTQGIFRNPLADPGLIGISNGAALAAAAWIVAGSHFAGYLPPALADLGLPLMAFCGALIATVALYAISTHEGRTSVVTMLFAGIAIAALAAAGTGLLVFAASDQQLRDFTFWSFGSLGGATWAKVAALLPFMALLVLISTRLARALDALALGEAEAFHVGIDVQRAKWLAILGIAAGAGASVAVAGVIGFIGLVVPHLIRLMVGPGHRLLLPCAGLLGGALLLGADVVARTVVSPAELPLGVVTAGFGAPFFLWLLLRKRAALMG</sequence>
<organism evidence="9 10">
    <name type="scientific">Ancylobacter polymorphus</name>
    <dbReference type="NCBI Taxonomy" id="223390"/>
    <lineage>
        <taxon>Bacteria</taxon>
        <taxon>Pseudomonadati</taxon>
        <taxon>Pseudomonadota</taxon>
        <taxon>Alphaproteobacteria</taxon>
        <taxon>Hyphomicrobiales</taxon>
        <taxon>Xanthobacteraceae</taxon>
        <taxon>Ancylobacter</taxon>
    </lineage>
</organism>
<evidence type="ECO:0000256" key="4">
    <source>
        <dbReference type="ARBA" id="ARBA00022475"/>
    </source>
</evidence>
<dbReference type="GO" id="GO:0022857">
    <property type="term" value="F:transmembrane transporter activity"/>
    <property type="evidence" value="ECO:0007669"/>
    <property type="project" value="InterPro"/>
</dbReference>
<feature type="transmembrane region" description="Helical" evidence="8">
    <location>
        <begin position="113"/>
        <end position="135"/>
    </location>
</feature>
<name>A0A9E7D454_9HYPH</name>
<evidence type="ECO:0000256" key="5">
    <source>
        <dbReference type="ARBA" id="ARBA00022692"/>
    </source>
</evidence>
<comment type="subcellular location">
    <subcellularLocation>
        <location evidence="1">Cell membrane</location>
        <topology evidence="1">Multi-pass membrane protein</topology>
    </subcellularLocation>
</comment>
<evidence type="ECO:0000256" key="7">
    <source>
        <dbReference type="ARBA" id="ARBA00023136"/>
    </source>
</evidence>
<proteinExistence type="inferred from homology"/>
<feature type="transmembrane region" description="Helical" evidence="8">
    <location>
        <begin position="206"/>
        <end position="233"/>
    </location>
</feature>
<dbReference type="InterPro" id="IPR000522">
    <property type="entry name" value="ABC_transptr_permease_BtuC"/>
</dbReference>
<evidence type="ECO:0000256" key="3">
    <source>
        <dbReference type="ARBA" id="ARBA00022448"/>
    </source>
</evidence>
<dbReference type="AlphaFoldDB" id="A0A9E7D454"/>
<dbReference type="RefSeq" id="WP_244378734.1">
    <property type="nucleotide sequence ID" value="NZ_CP083239.1"/>
</dbReference>
<feature type="transmembrane region" description="Helical" evidence="8">
    <location>
        <begin position="304"/>
        <end position="327"/>
    </location>
</feature>
<dbReference type="FunFam" id="1.10.3470.10:FF:000001">
    <property type="entry name" value="Vitamin B12 ABC transporter permease BtuC"/>
    <property type="match status" value="1"/>
</dbReference>
<feature type="transmembrane region" description="Helical" evidence="8">
    <location>
        <begin position="263"/>
        <end position="292"/>
    </location>
</feature>
<dbReference type="SUPFAM" id="SSF81345">
    <property type="entry name" value="ABC transporter involved in vitamin B12 uptake, BtuC"/>
    <property type="match status" value="1"/>
</dbReference>
<keyword evidence="5 8" id="KW-0812">Transmembrane</keyword>
<keyword evidence="3" id="KW-0813">Transport</keyword>
<dbReference type="KEGG" id="apol:K9D25_01945"/>
<keyword evidence="6 8" id="KW-1133">Transmembrane helix</keyword>
<evidence type="ECO:0000313" key="10">
    <source>
        <dbReference type="Proteomes" id="UP000831684"/>
    </source>
</evidence>
<evidence type="ECO:0000256" key="1">
    <source>
        <dbReference type="ARBA" id="ARBA00004651"/>
    </source>
</evidence>
<dbReference type="PANTHER" id="PTHR30472:SF25">
    <property type="entry name" value="ABC TRANSPORTER PERMEASE PROTEIN MJ0876-RELATED"/>
    <property type="match status" value="1"/>
</dbReference>
<feature type="transmembrane region" description="Helical" evidence="8">
    <location>
        <begin position="333"/>
        <end position="352"/>
    </location>
</feature>
<dbReference type="Pfam" id="PF01032">
    <property type="entry name" value="FecCD"/>
    <property type="match status" value="1"/>
</dbReference>
<protein>
    <submittedName>
        <fullName evidence="9">Iron chelate uptake ABC transporter family permease subunit</fullName>
    </submittedName>
</protein>
<gene>
    <name evidence="9" type="ORF">K9D25_01945</name>
</gene>
<dbReference type="GO" id="GO:0033214">
    <property type="term" value="P:siderophore-iron import into cell"/>
    <property type="evidence" value="ECO:0007669"/>
    <property type="project" value="TreeGrafter"/>
</dbReference>
<dbReference type="Gene3D" id="1.10.3470.10">
    <property type="entry name" value="ABC transporter involved in vitamin B12 uptake, BtuC"/>
    <property type="match status" value="1"/>
</dbReference>
<evidence type="ECO:0000256" key="2">
    <source>
        <dbReference type="ARBA" id="ARBA00007935"/>
    </source>
</evidence>
<evidence type="ECO:0000313" key="9">
    <source>
        <dbReference type="EMBL" id="UOK71512.1"/>
    </source>
</evidence>
<accession>A0A9E7D454</accession>
<evidence type="ECO:0000256" key="8">
    <source>
        <dbReference type="SAM" id="Phobius"/>
    </source>
</evidence>
<comment type="similarity">
    <text evidence="2">Belongs to the binding-protein-dependent transport system permease family. FecCD subfamily.</text>
</comment>
<feature type="transmembrane region" description="Helical" evidence="8">
    <location>
        <begin position="142"/>
        <end position="162"/>
    </location>
</feature>
<dbReference type="PANTHER" id="PTHR30472">
    <property type="entry name" value="FERRIC ENTEROBACTIN TRANSPORT SYSTEM PERMEASE PROTEIN"/>
    <property type="match status" value="1"/>
</dbReference>
<dbReference type="GO" id="GO:0005886">
    <property type="term" value="C:plasma membrane"/>
    <property type="evidence" value="ECO:0007669"/>
    <property type="project" value="UniProtKB-SubCell"/>
</dbReference>
<evidence type="ECO:0000256" key="6">
    <source>
        <dbReference type="ARBA" id="ARBA00022989"/>
    </source>
</evidence>
<dbReference type="Proteomes" id="UP000831684">
    <property type="component" value="Chromosome"/>
</dbReference>
<keyword evidence="7 8" id="KW-0472">Membrane</keyword>
<feature type="transmembrane region" description="Helical" evidence="8">
    <location>
        <begin position="81"/>
        <end position="101"/>
    </location>
</feature>
<reference evidence="9" key="1">
    <citation type="submission" date="2021-09" db="EMBL/GenBank/DDBJ databases">
        <title>Network and meta-omics reveal the key degrader and cooperation patterns in an efficient 1,4-dioxane-degrading microbial community.</title>
        <authorList>
            <person name="Dai C."/>
        </authorList>
    </citation>
    <scope>NUCLEOTIDE SEQUENCE</scope>
    <source>
        <strain evidence="9">ZM13</strain>
    </source>
</reference>